<dbReference type="PANTHER" id="PTHR24171">
    <property type="entry name" value="ANKYRIN REPEAT DOMAIN-CONTAINING PROTEIN 39-RELATED"/>
    <property type="match status" value="1"/>
</dbReference>
<dbReference type="GeneID" id="9683067"/>
<feature type="repeat" description="ANK" evidence="3">
    <location>
        <begin position="43"/>
        <end position="75"/>
    </location>
</feature>
<dbReference type="Gene3D" id="1.25.40.20">
    <property type="entry name" value="Ankyrin repeat-containing domain"/>
    <property type="match status" value="1"/>
</dbReference>
<dbReference type="PANTHER" id="PTHR24171:SF9">
    <property type="entry name" value="ANKYRIN REPEAT DOMAIN-CONTAINING PROTEIN 39"/>
    <property type="match status" value="1"/>
</dbReference>
<gene>
    <name evidence="4" type="ORF">MICPUCDRAFT_11584</name>
</gene>
<name>C1MPR8_MICPC</name>
<dbReference type="RefSeq" id="XP_003057998.1">
    <property type="nucleotide sequence ID" value="XM_003057952.1"/>
</dbReference>
<organism evidence="5">
    <name type="scientific">Micromonas pusilla (strain CCMP1545)</name>
    <name type="common">Picoplanktonic green alga</name>
    <dbReference type="NCBI Taxonomy" id="564608"/>
    <lineage>
        <taxon>Eukaryota</taxon>
        <taxon>Viridiplantae</taxon>
        <taxon>Chlorophyta</taxon>
        <taxon>Mamiellophyceae</taxon>
        <taxon>Mamiellales</taxon>
        <taxon>Mamiellaceae</taxon>
        <taxon>Micromonas</taxon>
    </lineage>
</organism>
<dbReference type="InterPro" id="IPR002110">
    <property type="entry name" value="Ankyrin_rpt"/>
</dbReference>
<evidence type="ECO:0000313" key="5">
    <source>
        <dbReference type="Proteomes" id="UP000001876"/>
    </source>
</evidence>
<feature type="repeat" description="ANK" evidence="3">
    <location>
        <begin position="76"/>
        <end position="108"/>
    </location>
</feature>
<proteinExistence type="predicted"/>
<evidence type="ECO:0000313" key="4">
    <source>
        <dbReference type="EMBL" id="EEH57949.1"/>
    </source>
</evidence>
<dbReference type="EMBL" id="GG663738">
    <property type="protein sequence ID" value="EEH57949.1"/>
    <property type="molecule type" value="Genomic_DNA"/>
</dbReference>
<dbReference type="SMART" id="SM00248">
    <property type="entry name" value="ANK"/>
    <property type="match status" value="3"/>
</dbReference>
<feature type="non-terminal residue" evidence="4">
    <location>
        <position position="1"/>
    </location>
</feature>
<dbReference type="SUPFAM" id="SSF48403">
    <property type="entry name" value="Ankyrin repeat"/>
    <property type="match status" value="1"/>
</dbReference>
<evidence type="ECO:0000256" key="2">
    <source>
        <dbReference type="ARBA" id="ARBA00023043"/>
    </source>
</evidence>
<feature type="non-terminal residue" evidence="4">
    <location>
        <position position="148"/>
    </location>
</feature>
<protein>
    <submittedName>
        <fullName evidence="4">Predicted protein</fullName>
    </submittedName>
</protein>
<dbReference type="InterPro" id="IPR036770">
    <property type="entry name" value="Ankyrin_rpt-contain_sf"/>
</dbReference>
<dbReference type="PROSITE" id="PS50297">
    <property type="entry name" value="ANK_REP_REGION"/>
    <property type="match status" value="3"/>
</dbReference>
<keyword evidence="1" id="KW-0677">Repeat</keyword>
<reference evidence="4 5" key="1">
    <citation type="journal article" date="2009" name="Science">
        <title>Green evolution and dynamic adaptations revealed by genomes of the marine picoeukaryotes Micromonas.</title>
        <authorList>
            <person name="Worden A.Z."/>
            <person name="Lee J.H."/>
            <person name="Mock T."/>
            <person name="Rouze P."/>
            <person name="Simmons M.P."/>
            <person name="Aerts A.L."/>
            <person name="Allen A.E."/>
            <person name="Cuvelier M.L."/>
            <person name="Derelle E."/>
            <person name="Everett M.V."/>
            <person name="Foulon E."/>
            <person name="Grimwood J."/>
            <person name="Gundlach H."/>
            <person name="Henrissat B."/>
            <person name="Napoli C."/>
            <person name="McDonald S.M."/>
            <person name="Parker M.S."/>
            <person name="Rombauts S."/>
            <person name="Salamov A."/>
            <person name="Von Dassow P."/>
            <person name="Badger J.H."/>
            <person name="Coutinho P.M."/>
            <person name="Demir E."/>
            <person name="Dubchak I."/>
            <person name="Gentemann C."/>
            <person name="Eikrem W."/>
            <person name="Gready J.E."/>
            <person name="John U."/>
            <person name="Lanier W."/>
            <person name="Lindquist E.A."/>
            <person name="Lucas S."/>
            <person name="Mayer K.F."/>
            <person name="Moreau H."/>
            <person name="Not F."/>
            <person name="Otillar R."/>
            <person name="Panaud O."/>
            <person name="Pangilinan J."/>
            <person name="Paulsen I."/>
            <person name="Piegu B."/>
            <person name="Poliakov A."/>
            <person name="Robbens S."/>
            <person name="Schmutz J."/>
            <person name="Toulza E."/>
            <person name="Wyss T."/>
            <person name="Zelensky A."/>
            <person name="Zhou K."/>
            <person name="Armbrust E.V."/>
            <person name="Bhattacharya D."/>
            <person name="Goodenough U.W."/>
            <person name="Van de Peer Y."/>
            <person name="Grigoriev I.V."/>
        </authorList>
    </citation>
    <scope>NUCLEOTIDE SEQUENCE [LARGE SCALE GENOMIC DNA]</scope>
    <source>
        <strain evidence="4 5">CCMP1545</strain>
    </source>
</reference>
<dbReference type="eggNOG" id="KOG0504">
    <property type="taxonomic scope" value="Eukaryota"/>
</dbReference>
<dbReference type="KEGG" id="mpp:MICPUCDRAFT_11584"/>
<dbReference type="Pfam" id="PF13637">
    <property type="entry name" value="Ank_4"/>
    <property type="match status" value="1"/>
</dbReference>
<dbReference type="STRING" id="564608.C1MPR8"/>
<feature type="repeat" description="ANK" evidence="3">
    <location>
        <begin position="109"/>
        <end position="141"/>
    </location>
</feature>
<keyword evidence="2 3" id="KW-0040">ANK repeat</keyword>
<dbReference type="Pfam" id="PF12796">
    <property type="entry name" value="Ank_2"/>
    <property type="match status" value="1"/>
</dbReference>
<dbReference type="OMA" id="HIRVCEI"/>
<dbReference type="Proteomes" id="UP000001876">
    <property type="component" value="Unassembled WGS sequence"/>
</dbReference>
<dbReference type="AlphaFoldDB" id="C1MPR8"/>
<evidence type="ECO:0000256" key="3">
    <source>
        <dbReference type="PROSITE-ProRule" id="PRU00023"/>
    </source>
</evidence>
<keyword evidence="5" id="KW-1185">Reference proteome</keyword>
<accession>C1MPR8</accession>
<dbReference type="PROSITE" id="PS50088">
    <property type="entry name" value="ANK_REPEAT"/>
    <property type="match status" value="3"/>
</dbReference>
<evidence type="ECO:0000256" key="1">
    <source>
        <dbReference type="ARBA" id="ARBA00022737"/>
    </source>
</evidence>
<sequence length="148" mass="16066">PSPQTGRFIPEKSNIWRDCVDGYHDWVKEHIAEGAPLDESDHCGDPPMLLAAGNGHTAVCELLINEGADLQQAGLMKDTPLARAANNGHYQCCKFLIEQGAEVDALDIGDNTALHWAAMRGNVEIVNLLLQNGADKTIKNKQGKIPID</sequence>
<dbReference type="OrthoDB" id="539213at2759"/>